<sequence length="251" mass="27942">MSSSVNKDHRCIGLGLHHAPVHLSKAEFEAKINALVDTCLALPVCQRNFLKFELMFPTDLLSNHIGGIGSIHPPDGVWVRYESPTHEHLAEVLTDPEFHQLIADARDWGLDCDCSFSADVSTKTDVASSTPNNRAHGAWLIRIPSSMSGDDFQAKMVPFFDKIGALPVTQKNVLKLTYWSQNTLAADAYRALGYPTPEPVAVIMAEYETFDDMAELMQDEGIRKLFAEDNPFPELETWCFSMDVVTKVNKG</sequence>
<accession>A0AAD6YBA5</accession>
<organism evidence="1 2">
    <name type="scientific">Mycena pura</name>
    <dbReference type="NCBI Taxonomy" id="153505"/>
    <lineage>
        <taxon>Eukaryota</taxon>
        <taxon>Fungi</taxon>
        <taxon>Dikarya</taxon>
        <taxon>Basidiomycota</taxon>
        <taxon>Agaricomycotina</taxon>
        <taxon>Agaricomycetes</taxon>
        <taxon>Agaricomycetidae</taxon>
        <taxon>Agaricales</taxon>
        <taxon>Marasmiineae</taxon>
        <taxon>Mycenaceae</taxon>
        <taxon>Mycena</taxon>
    </lineage>
</organism>
<keyword evidence="2" id="KW-1185">Reference proteome</keyword>
<dbReference type="Proteomes" id="UP001219525">
    <property type="component" value="Unassembled WGS sequence"/>
</dbReference>
<comment type="caution">
    <text evidence="1">The sequence shown here is derived from an EMBL/GenBank/DDBJ whole genome shotgun (WGS) entry which is preliminary data.</text>
</comment>
<evidence type="ECO:0000313" key="2">
    <source>
        <dbReference type="Proteomes" id="UP001219525"/>
    </source>
</evidence>
<gene>
    <name evidence="1" type="ORF">GGX14DRAFT_572171</name>
</gene>
<evidence type="ECO:0000313" key="1">
    <source>
        <dbReference type="EMBL" id="KAJ7200410.1"/>
    </source>
</evidence>
<reference evidence="1" key="1">
    <citation type="submission" date="2023-03" db="EMBL/GenBank/DDBJ databases">
        <title>Massive genome expansion in bonnet fungi (Mycena s.s.) driven by repeated elements and novel gene families across ecological guilds.</title>
        <authorList>
            <consortium name="Lawrence Berkeley National Laboratory"/>
            <person name="Harder C.B."/>
            <person name="Miyauchi S."/>
            <person name="Viragh M."/>
            <person name="Kuo A."/>
            <person name="Thoen E."/>
            <person name="Andreopoulos B."/>
            <person name="Lu D."/>
            <person name="Skrede I."/>
            <person name="Drula E."/>
            <person name="Henrissat B."/>
            <person name="Morin E."/>
            <person name="Kohler A."/>
            <person name="Barry K."/>
            <person name="LaButti K."/>
            <person name="Morin E."/>
            <person name="Salamov A."/>
            <person name="Lipzen A."/>
            <person name="Mereny Z."/>
            <person name="Hegedus B."/>
            <person name="Baldrian P."/>
            <person name="Stursova M."/>
            <person name="Weitz H."/>
            <person name="Taylor A."/>
            <person name="Grigoriev I.V."/>
            <person name="Nagy L.G."/>
            <person name="Martin F."/>
            <person name="Kauserud H."/>
        </authorList>
    </citation>
    <scope>NUCLEOTIDE SEQUENCE</scope>
    <source>
        <strain evidence="1">9144</strain>
    </source>
</reference>
<dbReference type="EMBL" id="JARJCW010000063">
    <property type="protein sequence ID" value="KAJ7200410.1"/>
    <property type="molecule type" value="Genomic_DNA"/>
</dbReference>
<protein>
    <submittedName>
        <fullName evidence="1">Uncharacterized protein</fullName>
    </submittedName>
</protein>
<dbReference type="AlphaFoldDB" id="A0AAD6YBA5"/>
<proteinExistence type="predicted"/>
<name>A0AAD6YBA5_9AGAR</name>